<dbReference type="GO" id="GO:0016788">
    <property type="term" value="F:hydrolase activity, acting on ester bonds"/>
    <property type="evidence" value="ECO:0007669"/>
    <property type="project" value="InterPro"/>
</dbReference>
<dbReference type="EMBL" id="LT853699">
    <property type="protein sequence ID" value="SMQ53111.1"/>
    <property type="molecule type" value="Genomic_DNA"/>
</dbReference>
<dbReference type="GO" id="GO:0006308">
    <property type="term" value="P:DNA catabolic process"/>
    <property type="evidence" value="ECO:0007669"/>
    <property type="project" value="InterPro"/>
</dbReference>
<feature type="compositionally biased region" description="Basic and acidic residues" evidence="8">
    <location>
        <begin position="288"/>
        <end position="299"/>
    </location>
</feature>
<gene>
    <name evidence="10" type="ORF">ZT3D7_G8264</name>
</gene>
<dbReference type="GO" id="GO:0046872">
    <property type="term" value="F:metal ion binding"/>
    <property type="evidence" value="ECO:0007669"/>
    <property type="project" value="UniProtKB-KW"/>
</dbReference>
<evidence type="ECO:0000256" key="2">
    <source>
        <dbReference type="ARBA" id="ARBA00022722"/>
    </source>
</evidence>
<evidence type="ECO:0000313" key="11">
    <source>
        <dbReference type="Proteomes" id="UP000215127"/>
    </source>
</evidence>
<reference evidence="10 11" key="1">
    <citation type="submission" date="2016-06" db="EMBL/GenBank/DDBJ databases">
        <authorList>
            <person name="Kjaerup R.B."/>
            <person name="Dalgaard T.S."/>
            <person name="Juul-Madsen H.R."/>
        </authorList>
    </citation>
    <scope>NUCLEOTIDE SEQUENCE [LARGE SCALE GENOMIC DNA]</scope>
</reference>
<keyword evidence="7" id="KW-0325">Glycoprotein</keyword>
<keyword evidence="11" id="KW-1185">Reference proteome</keyword>
<keyword evidence="2" id="KW-0540">Nuclease</keyword>
<dbReference type="PANTHER" id="PTHR33146:SF26">
    <property type="entry name" value="ENDONUCLEASE 4"/>
    <property type="match status" value="1"/>
</dbReference>
<evidence type="ECO:0000256" key="8">
    <source>
        <dbReference type="SAM" id="MobiDB-lite"/>
    </source>
</evidence>
<dbReference type="InterPro" id="IPR008947">
    <property type="entry name" value="PLipase_C/P1_nuclease_dom_sf"/>
</dbReference>
<evidence type="ECO:0008006" key="12">
    <source>
        <dbReference type="Google" id="ProtNLM"/>
    </source>
</evidence>
<dbReference type="AlphaFoldDB" id="A0A1X7S103"/>
<dbReference type="Gene3D" id="1.10.575.10">
    <property type="entry name" value="P1 Nuclease"/>
    <property type="match status" value="1"/>
</dbReference>
<dbReference type="Proteomes" id="UP000215127">
    <property type="component" value="Chromosome 8"/>
</dbReference>
<sequence length="362" mass="39184">MRLPLVLALPLPGVLAWGNLGHQTIAHLASTLIHPSTTTWAQTILNDTSEAYLATISTWADTYRRTAEGAFSAPFHYIDANDDPPRSCGVDFERDCLGEGCVVSAIANYTRRVMAQDVLPAKEVDYALRWIVHFVGDITQPLHDEAVEIGGNGINVTFSGRKTNLHASWDTAIPEQLRGGYTLADAKAWAENLTAELAPRGKFGRVKEGWVKGMNVDDPKETAMIWAKDGNSFVCDTVIPEGVEGVEGEELFPAYYEGVVDVVEMQIAKGGYRLAKWLDGIAESVEGKKGMKGMKKDGPGPKAPGKGKGPGPKRSVEESVEEEWDLSGRDLLPEGAGVRGLLSPAQRRREAVLGSGDCGCRH</sequence>
<dbReference type="SUPFAM" id="SSF48537">
    <property type="entry name" value="Phospholipase C/P1 nuclease"/>
    <property type="match status" value="1"/>
</dbReference>
<dbReference type="CDD" id="cd11010">
    <property type="entry name" value="S1-P1_nuclease"/>
    <property type="match status" value="1"/>
</dbReference>
<keyword evidence="9" id="KW-0732">Signal</keyword>
<evidence type="ECO:0000256" key="7">
    <source>
        <dbReference type="ARBA" id="ARBA00023180"/>
    </source>
</evidence>
<feature type="chain" id="PRO_5013253932" description="Nuclease S1" evidence="9">
    <location>
        <begin position="17"/>
        <end position="362"/>
    </location>
</feature>
<evidence type="ECO:0000256" key="6">
    <source>
        <dbReference type="ARBA" id="ARBA00023157"/>
    </source>
</evidence>
<name>A0A1X7S103_ZYMT9</name>
<evidence type="ECO:0000256" key="5">
    <source>
        <dbReference type="ARBA" id="ARBA00022801"/>
    </source>
</evidence>
<organism evidence="10 11">
    <name type="scientific">Zymoseptoria tritici (strain ST99CH_3D7)</name>
    <dbReference type="NCBI Taxonomy" id="1276538"/>
    <lineage>
        <taxon>Eukaryota</taxon>
        <taxon>Fungi</taxon>
        <taxon>Dikarya</taxon>
        <taxon>Ascomycota</taxon>
        <taxon>Pezizomycotina</taxon>
        <taxon>Dothideomycetes</taxon>
        <taxon>Dothideomycetidae</taxon>
        <taxon>Mycosphaerellales</taxon>
        <taxon>Mycosphaerellaceae</taxon>
        <taxon>Zymoseptoria</taxon>
    </lineage>
</organism>
<evidence type="ECO:0000256" key="9">
    <source>
        <dbReference type="SAM" id="SignalP"/>
    </source>
</evidence>
<evidence type="ECO:0000313" key="10">
    <source>
        <dbReference type="EMBL" id="SMQ53111.1"/>
    </source>
</evidence>
<dbReference type="PANTHER" id="PTHR33146">
    <property type="entry name" value="ENDONUCLEASE 4"/>
    <property type="match status" value="1"/>
</dbReference>
<comment type="similarity">
    <text evidence="1">Belongs to the nuclease type I family.</text>
</comment>
<feature type="signal peptide" evidence="9">
    <location>
        <begin position="1"/>
        <end position="16"/>
    </location>
</feature>
<evidence type="ECO:0000256" key="3">
    <source>
        <dbReference type="ARBA" id="ARBA00022723"/>
    </source>
</evidence>
<keyword evidence="5" id="KW-0378">Hydrolase</keyword>
<keyword evidence="3" id="KW-0479">Metal-binding</keyword>
<accession>A0A1X7S103</accession>
<proteinExistence type="inferred from homology"/>
<keyword evidence="6" id="KW-1015">Disulfide bond</keyword>
<dbReference type="Pfam" id="PF02265">
    <property type="entry name" value="S1-P1_nuclease"/>
    <property type="match status" value="1"/>
</dbReference>
<evidence type="ECO:0000256" key="1">
    <source>
        <dbReference type="ARBA" id="ARBA00009547"/>
    </source>
</evidence>
<protein>
    <recommendedName>
        <fullName evidence="12">Nuclease S1</fullName>
    </recommendedName>
</protein>
<feature type="region of interest" description="Disordered" evidence="8">
    <location>
        <begin position="288"/>
        <end position="338"/>
    </location>
</feature>
<dbReference type="GO" id="GO:0003676">
    <property type="term" value="F:nucleic acid binding"/>
    <property type="evidence" value="ECO:0007669"/>
    <property type="project" value="InterPro"/>
</dbReference>
<dbReference type="STRING" id="1276538.A0A1X7S103"/>
<evidence type="ECO:0000256" key="4">
    <source>
        <dbReference type="ARBA" id="ARBA00022759"/>
    </source>
</evidence>
<dbReference type="GO" id="GO:0004519">
    <property type="term" value="F:endonuclease activity"/>
    <property type="evidence" value="ECO:0007669"/>
    <property type="project" value="UniProtKB-KW"/>
</dbReference>
<keyword evidence="4" id="KW-0255">Endonuclease</keyword>
<dbReference type="InterPro" id="IPR003154">
    <property type="entry name" value="S1/P1nuclease"/>
</dbReference>